<evidence type="ECO:0000313" key="4">
    <source>
        <dbReference type="Proteomes" id="UP000551616"/>
    </source>
</evidence>
<dbReference type="RefSeq" id="WP_207395618.1">
    <property type="nucleotide sequence ID" value="NZ_JABRWO010000003.1"/>
</dbReference>
<protein>
    <recommendedName>
        <fullName evidence="2">DUF1559 domain-containing protein</fullName>
    </recommendedName>
</protein>
<keyword evidence="1" id="KW-0812">Transmembrane</keyword>
<dbReference type="InterPro" id="IPR011453">
    <property type="entry name" value="DUF1559"/>
</dbReference>
<sequence length="322" mass="35228">MPSIQLLKRSGFTLVELLVVIAIIGILIALLLPAVQQAREAARRMQCTNNQKQLGIAMHNYHDTFGTFSPGIVGRANFDPPSSGPQFEKCPPTWMQMVLPFIEQGNLYEGMKEHFGNGEMAATAPGRFTIIDALMCPSDPGSPKLVDSGASSPWYERWGFNGNYVTCSGSDYFTPSTDPHMQDRNGIFYAKSRTQFRDIVDGSTNTAFLSEILLVPYSNSSGSTIDLRGGYYFGRRGPVCFSTREGPNTFTGDRLSTCISKPKMPCNGQGTDNMIMYARSQHPGGAVLTLADASVRFIPETVNQATFQAYGTRANGEVIDEP</sequence>
<dbReference type="Proteomes" id="UP000551616">
    <property type="component" value="Unassembled WGS sequence"/>
</dbReference>
<proteinExistence type="predicted"/>
<dbReference type="InterPro" id="IPR045584">
    <property type="entry name" value="Pilin-like"/>
</dbReference>
<dbReference type="InterPro" id="IPR027558">
    <property type="entry name" value="Pre_pil_HX9DG_C"/>
</dbReference>
<evidence type="ECO:0000259" key="2">
    <source>
        <dbReference type="Pfam" id="PF07596"/>
    </source>
</evidence>
<accession>A0A7V8V3C8</accession>
<keyword evidence="4" id="KW-1185">Reference proteome</keyword>
<dbReference type="EMBL" id="JABRWO010000003">
    <property type="protein sequence ID" value="MBA2114136.1"/>
    <property type="molecule type" value="Genomic_DNA"/>
</dbReference>
<keyword evidence="1" id="KW-1133">Transmembrane helix</keyword>
<dbReference type="AlphaFoldDB" id="A0A7V8V3C8"/>
<dbReference type="InterPro" id="IPR012902">
    <property type="entry name" value="N_methyl_site"/>
</dbReference>
<dbReference type="PANTHER" id="PTHR30093:SF2">
    <property type="entry name" value="TYPE II SECRETION SYSTEM PROTEIN H"/>
    <property type="match status" value="1"/>
</dbReference>
<dbReference type="NCBIfam" id="TIGR02532">
    <property type="entry name" value="IV_pilin_GFxxxE"/>
    <property type="match status" value="1"/>
</dbReference>
<dbReference type="SUPFAM" id="SSF54523">
    <property type="entry name" value="Pili subunits"/>
    <property type="match status" value="1"/>
</dbReference>
<feature type="domain" description="DUF1559" evidence="2">
    <location>
        <begin position="36"/>
        <end position="304"/>
    </location>
</feature>
<dbReference type="Gene3D" id="3.30.700.10">
    <property type="entry name" value="Glycoprotein, Type 4 Pilin"/>
    <property type="match status" value="1"/>
</dbReference>
<organism evidence="3 4">
    <name type="scientific">Bremerella alba</name>
    <dbReference type="NCBI Taxonomy" id="980252"/>
    <lineage>
        <taxon>Bacteria</taxon>
        <taxon>Pseudomonadati</taxon>
        <taxon>Planctomycetota</taxon>
        <taxon>Planctomycetia</taxon>
        <taxon>Pirellulales</taxon>
        <taxon>Pirellulaceae</taxon>
        <taxon>Bremerella</taxon>
    </lineage>
</organism>
<keyword evidence="1" id="KW-0472">Membrane</keyword>
<dbReference type="NCBIfam" id="TIGR04294">
    <property type="entry name" value="pre_pil_HX9DG"/>
    <property type="match status" value="1"/>
</dbReference>
<evidence type="ECO:0000313" key="3">
    <source>
        <dbReference type="EMBL" id="MBA2114136.1"/>
    </source>
</evidence>
<dbReference type="PANTHER" id="PTHR30093">
    <property type="entry name" value="GENERAL SECRETION PATHWAY PROTEIN G"/>
    <property type="match status" value="1"/>
</dbReference>
<gene>
    <name evidence="3" type="ORF">HOV93_12920</name>
</gene>
<feature type="transmembrane region" description="Helical" evidence="1">
    <location>
        <begin position="12"/>
        <end position="35"/>
    </location>
</feature>
<dbReference type="Pfam" id="PF07963">
    <property type="entry name" value="N_methyl"/>
    <property type="match status" value="1"/>
</dbReference>
<reference evidence="3 4" key="1">
    <citation type="submission" date="2020-05" db="EMBL/GenBank/DDBJ databases">
        <title>Bremerella alba sp. nov., a novel planctomycete isolated from the surface of the macroalga Fucus spiralis.</title>
        <authorList>
            <person name="Godinho O."/>
            <person name="Botelho R."/>
            <person name="Albuquerque L."/>
            <person name="Wiegand S."/>
            <person name="Da Costa M.S."/>
            <person name="Lobo-Da-Cunha A."/>
            <person name="Jogler C."/>
            <person name="Lage O.M."/>
        </authorList>
    </citation>
    <scope>NUCLEOTIDE SEQUENCE [LARGE SCALE GENOMIC DNA]</scope>
    <source>
        <strain evidence="3 4">FF15</strain>
    </source>
</reference>
<evidence type="ECO:0000256" key="1">
    <source>
        <dbReference type="SAM" id="Phobius"/>
    </source>
</evidence>
<dbReference type="Pfam" id="PF07596">
    <property type="entry name" value="SBP_bac_10"/>
    <property type="match status" value="1"/>
</dbReference>
<comment type="caution">
    <text evidence="3">The sequence shown here is derived from an EMBL/GenBank/DDBJ whole genome shotgun (WGS) entry which is preliminary data.</text>
</comment>
<dbReference type="PROSITE" id="PS00409">
    <property type="entry name" value="PROKAR_NTER_METHYL"/>
    <property type="match status" value="1"/>
</dbReference>
<name>A0A7V8V3C8_9BACT</name>